<dbReference type="PRINTS" id="PR00081">
    <property type="entry name" value="GDHRDH"/>
</dbReference>
<dbReference type="InterPro" id="IPR002347">
    <property type="entry name" value="SDR_fam"/>
</dbReference>
<dbReference type="Proteomes" id="UP000259273">
    <property type="component" value="Unassembled WGS sequence"/>
</dbReference>
<dbReference type="Gene3D" id="3.40.50.720">
    <property type="entry name" value="NAD(P)-binding Rossmann-like Domain"/>
    <property type="match status" value="1"/>
</dbReference>
<dbReference type="NCBIfam" id="NF005559">
    <property type="entry name" value="PRK07231.1"/>
    <property type="match status" value="1"/>
</dbReference>
<dbReference type="EMBL" id="DMND01000099">
    <property type="protein sequence ID" value="HAN27481.1"/>
    <property type="molecule type" value="Genomic_DNA"/>
</dbReference>
<protein>
    <submittedName>
        <fullName evidence="2">Oxidoreductase</fullName>
    </submittedName>
</protein>
<gene>
    <name evidence="2" type="ORF">DCP75_07135</name>
</gene>
<dbReference type="PRINTS" id="PR00080">
    <property type="entry name" value="SDRFAMILY"/>
</dbReference>
<dbReference type="GO" id="GO:0032787">
    <property type="term" value="P:monocarboxylic acid metabolic process"/>
    <property type="evidence" value="ECO:0007669"/>
    <property type="project" value="UniProtKB-ARBA"/>
</dbReference>
<dbReference type="FunFam" id="3.40.50.720:FF:000084">
    <property type="entry name" value="Short-chain dehydrogenase reductase"/>
    <property type="match status" value="1"/>
</dbReference>
<evidence type="ECO:0000256" key="1">
    <source>
        <dbReference type="ARBA" id="ARBA00006484"/>
    </source>
</evidence>
<comment type="similarity">
    <text evidence="1">Belongs to the short-chain dehydrogenases/reductases (SDR) family.</text>
</comment>
<sequence length="264" mass="28575">MRDNLLAGRSAIVTGASDGIGRAMAKRLASEGAAVLVTDIDDKQGEAVAAAIRDAGGRAEYQHVDVTRREDVEGMVGHCLAHWGSVDILINNAYRGQPPERLENKSDEDFEQNLRMNFWAGKWSMLAAYPHMRERGWGRIINICSLNGVNAHMGTASYNISKEALRSLTRSAAREWAPYGICCNVICPAAISSAFRRFEEAQPELAAATQAANPMGRMGDPERDIAGVAAFLASEDARYLTGNTLYVDGGGHINGVAWVPDLPE</sequence>
<dbReference type="PANTHER" id="PTHR42879">
    <property type="entry name" value="3-OXOACYL-(ACYL-CARRIER-PROTEIN) REDUCTASE"/>
    <property type="match status" value="1"/>
</dbReference>
<name>A0A3C1KLK8_9GAMM</name>
<organism evidence="2 3">
    <name type="scientific">Haliea salexigens</name>
    <dbReference type="NCBI Taxonomy" id="287487"/>
    <lineage>
        <taxon>Bacteria</taxon>
        <taxon>Pseudomonadati</taxon>
        <taxon>Pseudomonadota</taxon>
        <taxon>Gammaproteobacteria</taxon>
        <taxon>Cellvibrionales</taxon>
        <taxon>Halieaceae</taxon>
        <taxon>Haliea</taxon>
    </lineage>
</organism>
<evidence type="ECO:0000313" key="2">
    <source>
        <dbReference type="EMBL" id="HAN27481.1"/>
    </source>
</evidence>
<reference evidence="2 3" key="1">
    <citation type="journal article" date="2018" name="Nat. Biotechnol.">
        <title>A standardized bacterial taxonomy based on genome phylogeny substantially revises the tree of life.</title>
        <authorList>
            <person name="Parks D.H."/>
            <person name="Chuvochina M."/>
            <person name="Waite D.W."/>
            <person name="Rinke C."/>
            <person name="Skarshewski A."/>
            <person name="Chaumeil P.A."/>
            <person name="Hugenholtz P."/>
        </authorList>
    </citation>
    <scope>NUCLEOTIDE SEQUENCE [LARGE SCALE GENOMIC DNA]</scope>
    <source>
        <strain evidence="2">UBA9158</strain>
    </source>
</reference>
<evidence type="ECO:0000313" key="3">
    <source>
        <dbReference type="Proteomes" id="UP000259273"/>
    </source>
</evidence>
<dbReference type="Pfam" id="PF13561">
    <property type="entry name" value="adh_short_C2"/>
    <property type="match status" value="1"/>
</dbReference>
<dbReference type="AlphaFoldDB" id="A0A3C1KLK8"/>
<dbReference type="SUPFAM" id="SSF51735">
    <property type="entry name" value="NAD(P)-binding Rossmann-fold domains"/>
    <property type="match status" value="1"/>
</dbReference>
<dbReference type="CDD" id="cd05233">
    <property type="entry name" value="SDR_c"/>
    <property type="match status" value="1"/>
</dbReference>
<dbReference type="STRING" id="1121937.GCA_000423125_00377"/>
<dbReference type="InterPro" id="IPR020904">
    <property type="entry name" value="Sc_DH/Rdtase_CS"/>
</dbReference>
<dbReference type="InterPro" id="IPR050259">
    <property type="entry name" value="SDR"/>
</dbReference>
<dbReference type="InterPro" id="IPR036291">
    <property type="entry name" value="NAD(P)-bd_dom_sf"/>
</dbReference>
<proteinExistence type="inferred from homology"/>
<accession>A0A3C1KLK8</accession>
<dbReference type="PROSITE" id="PS00061">
    <property type="entry name" value="ADH_SHORT"/>
    <property type="match status" value="1"/>
</dbReference>
<comment type="caution">
    <text evidence="2">The sequence shown here is derived from an EMBL/GenBank/DDBJ whole genome shotgun (WGS) entry which is preliminary data.</text>
</comment>